<name>A0ABV1X151_9ACTN</name>
<protein>
    <submittedName>
        <fullName evidence="2">Uncharacterized protein</fullName>
    </submittedName>
</protein>
<organism evidence="2 3">
    <name type="scientific">Streptomyces hyaluromycini</name>
    <dbReference type="NCBI Taxonomy" id="1377993"/>
    <lineage>
        <taxon>Bacteria</taxon>
        <taxon>Bacillati</taxon>
        <taxon>Actinomycetota</taxon>
        <taxon>Actinomycetes</taxon>
        <taxon>Kitasatosporales</taxon>
        <taxon>Streptomycetaceae</taxon>
        <taxon>Streptomyces</taxon>
    </lineage>
</organism>
<dbReference type="Proteomes" id="UP001474181">
    <property type="component" value="Unassembled WGS sequence"/>
</dbReference>
<proteinExistence type="predicted"/>
<feature type="region of interest" description="Disordered" evidence="1">
    <location>
        <begin position="121"/>
        <end position="141"/>
    </location>
</feature>
<gene>
    <name evidence="2" type="ORF">ABT404_25290</name>
</gene>
<reference evidence="2 3" key="1">
    <citation type="submission" date="2024-06" db="EMBL/GenBank/DDBJ databases">
        <title>The Natural Products Discovery Center: Release of the First 8490 Sequenced Strains for Exploring Actinobacteria Biosynthetic Diversity.</title>
        <authorList>
            <person name="Kalkreuter E."/>
            <person name="Kautsar S.A."/>
            <person name="Yang D."/>
            <person name="Bader C.D."/>
            <person name="Teijaro C.N."/>
            <person name="Fluegel L."/>
            <person name="Davis C.M."/>
            <person name="Simpson J.R."/>
            <person name="Lauterbach L."/>
            <person name="Steele A.D."/>
            <person name="Gui C."/>
            <person name="Meng S."/>
            <person name="Li G."/>
            <person name="Viehrig K."/>
            <person name="Ye F."/>
            <person name="Su P."/>
            <person name="Kiefer A.F."/>
            <person name="Nichols A."/>
            <person name="Cepeda A.J."/>
            <person name="Yan W."/>
            <person name="Fan B."/>
            <person name="Jiang Y."/>
            <person name="Adhikari A."/>
            <person name="Zheng C.-J."/>
            <person name="Schuster L."/>
            <person name="Cowan T.M."/>
            <person name="Smanski M.J."/>
            <person name="Chevrette M.G."/>
            <person name="De Carvalho L.P.S."/>
            <person name="Shen B."/>
        </authorList>
    </citation>
    <scope>NUCLEOTIDE SEQUENCE [LARGE SCALE GENOMIC DNA]</scope>
    <source>
        <strain evidence="2 3">NPDC000234</strain>
    </source>
</reference>
<evidence type="ECO:0000256" key="1">
    <source>
        <dbReference type="SAM" id="MobiDB-lite"/>
    </source>
</evidence>
<comment type="caution">
    <text evidence="2">The sequence shown here is derived from an EMBL/GenBank/DDBJ whole genome shotgun (WGS) entry which is preliminary data.</text>
</comment>
<dbReference type="RefSeq" id="WP_350783779.1">
    <property type="nucleotide sequence ID" value="NZ_JBEPEK010000196.1"/>
</dbReference>
<accession>A0ABV1X151</accession>
<sequence>MRYLAESFALGALRRGRPVEQFLGPAGSPEHPGIHYVEVRPAKTHYEIFLYTLEDVGHEGFADLVEFPPLDANDEEFGRLVATRDDPLVALAAAEDVTGAVRGRWVNAGVVQDEYRDYVMAGRPANSSPDGHPRPVPPSRS</sequence>
<evidence type="ECO:0000313" key="3">
    <source>
        <dbReference type="Proteomes" id="UP001474181"/>
    </source>
</evidence>
<evidence type="ECO:0000313" key="2">
    <source>
        <dbReference type="EMBL" id="MER7182748.1"/>
    </source>
</evidence>
<dbReference type="EMBL" id="JBEPEK010000196">
    <property type="protein sequence ID" value="MER7182748.1"/>
    <property type="molecule type" value="Genomic_DNA"/>
</dbReference>
<keyword evidence="3" id="KW-1185">Reference proteome</keyword>